<accession>A0A5B7EU01</accession>
<keyword evidence="1 2" id="KW-0812">Transmembrane</keyword>
<organism evidence="2 3">
    <name type="scientific">Portunus trituberculatus</name>
    <name type="common">Swimming crab</name>
    <name type="synonym">Neptunus trituberculatus</name>
    <dbReference type="NCBI Taxonomy" id="210409"/>
    <lineage>
        <taxon>Eukaryota</taxon>
        <taxon>Metazoa</taxon>
        <taxon>Ecdysozoa</taxon>
        <taxon>Arthropoda</taxon>
        <taxon>Crustacea</taxon>
        <taxon>Multicrustacea</taxon>
        <taxon>Malacostraca</taxon>
        <taxon>Eumalacostraca</taxon>
        <taxon>Eucarida</taxon>
        <taxon>Decapoda</taxon>
        <taxon>Pleocyemata</taxon>
        <taxon>Brachyura</taxon>
        <taxon>Eubrachyura</taxon>
        <taxon>Portunoidea</taxon>
        <taxon>Portunidae</taxon>
        <taxon>Portuninae</taxon>
        <taxon>Portunus</taxon>
    </lineage>
</organism>
<evidence type="ECO:0000313" key="3">
    <source>
        <dbReference type="Proteomes" id="UP000324222"/>
    </source>
</evidence>
<gene>
    <name evidence="2" type="primary">tmem229b</name>
    <name evidence="2" type="ORF">E2C01_030011</name>
</gene>
<feature type="transmembrane region" description="Helical" evidence="1">
    <location>
        <begin position="18"/>
        <end position="40"/>
    </location>
</feature>
<dbReference type="Proteomes" id="UP000324222">
    <property type="component" value="Unassembled WGS sequence"/>
</dbReference>
<reference evidence="2 3" key="1">
    <citation type="submission" date="2019-05" db="EMBL/GenBank/DDBJ databases">
        <title>Another draft genome of Portunus trituberculatus and its Hox gene families provides insights of decapod evolution.</title>
        <authorList>
            <person name="Jeong J.-H."/>
            <person name="Song I."/>
            <person name="Kim S."/>
            <person name="Choi T."/>
            <person name="Kim D."/>
            <person name="Ryu S."/>
            <person name="Kim W."/>
        </authorList>
    </citation>
    <scope>NUCLEOTIDE SEQUENCE [LARGE SCALE GENOMIC DNA]</scope>
    <source>
        <tissue evidence="2">Muscle</tissue>
    </source>
</reference>
<evidence type="ECO:0000256" key="1">
    <source>
        <dbReference type="SAM" id="Phobius"/>
    </source>
</evidence>
<keyword evidence="3" id="KW-1185">Reference proteome</keyword>
<proteinExistence type="predicted"/>
<dbReference type="AlphaFoldDB" id="A0A5B7EU01"/>
<dbReference type="EMBL" id="VSRR010003544">
    <property type="protein sequence ID" value="MPC36549.1"/>
    <property type="molecule type" value="Genomic_DNA"/>
</dbReference>
<comment type="caution">
    <text evidence="2">The sequence shown here is derived from an EMBL/GenBank/DDBJ whole genome shotgun (WGS) entry which is preliminary data.</text>
</comment>
<keyword evidence="1" id="KW-0472">Membrane</keyword>
<keyword evidence="1" id="KW-1133">Transmembrane helix</keyword>
<sequence>MTRYAALPDPEVGVWLRLYIYGLHGFLIEILFTAVWDFVLHRDWALVGEYRFVFTLCSSVELGTMECLPLRCVQYKSVEVK</sequence>
<name>A0A5B7EU01_PORTR</name>
<evidence type="ECO:0000313" key="2">
    <source>
        <dbReference type="EMBL" id="MPC36549.1"/>
    </source>
</evidence>
<protein>
    <submittedName>
        <fullName evidence="2">Transmembrane protein 229b</fullName>
    </submittedName>
</protein>